<reference evidence="1" key="2">
    <citation type="submission" date="2025-09" db="UniProtKB">
        <authorList>
            <consortium name="EnsemblPlants"/>
        </authorList>
    </citation>
    <scope>IDENTIFICATION</scope>
</reference>
<organism evidence="1 2">
    <name type="scientific">Avena sativa</name>
    <name type="common">Oat</name>
    <dbReference type="NCBI Taxonomy" id="4498"/>
    <lineage>
        <taxon>Eukaryota</taxon>
        <taxon>Viridiplantae</taxon>
        <taxon>Streptophyta</taxon>
        <taxon>Embryophyta</taxon>
        <taxon>Tracheophyta</taxon>
        <taxon>Spermatophyta</taxon>
        <taxon>Magnoliopsida</taxon>
        <taxon>Liliopsida</taxon>
        <taxon>Poales</taxon>
        <taxon>Poaceae</taxon>
        <taxon>BOP clade</taxon>
        <taxon>Pooideae</taxon>
        <taxon>Poodae</taxon>
        <taxon>Poeae</taxon>
        <taxon>Poeae Chloroplast Group 1 (Aveneae type)</taxon>
        <taxon>Aveninae</taxon>
        <taxon>Avena</taxon>
    </lineage>
</organism>
<proteinExistence type="predicted"/>
<sequence>MVCAPTVEVPRGSISAKRSWPPGCGHFPQNGDSEKGAAGAVVEEAADHACSSSAAAREGGLPHDPQPGRDESGEAQPPGDGDERPSDGQTESMVLDVMPLAFAAPQSSAVDSANGSMEDGGHITDSLTVEGKGGQGSDQLVRNEDVTANGDGRVAGSKEDDGELWSEEGESRKKRWSTSIVNPPPKRRAVSARRRFPPGCGSAAVTGIGVGGRSAAPMFGQDDSNETMEDKREEVGRAIEARDYKIQESQVVDNVVLDDFAGGQHDYDHPQNVVTNYSPTHSFFEEMDDRTSLHESPRVPLVAGDGDVGSECDGSLPEGTSRTPPIGLVYVKRNGKRKLKDDNIDKDSLNRSGKESKCGHHVATDQIEQRDVVGLTTKKVIIQALMAPDRCPWKQPRKSITSVSQSVTPRNNVKKKGATPRQKIPFKVTPSTSTRQDAETSLALDVHERSNKLCVTLLSCAASGDKSVGTLSKLAKMDDRSPLHEWEHEPLVTVDVKYEESLQEGNLITHARGLVNVKTMGVNEGLVNVKTKGKNEGLVSVKLNVARLDKTGIFGEVTPKNKISSTQRRVTRSNTKVEQCMVTRKSKHDGINKDPSNRSTKESECGNHLLTDQTKEHDGTGLVPNSAVLALMAPDNCPWTQGKQSIAGASQLLSRKNKYLTVREGVCLPDISEGKESIPICVINTTDGMQPMPFKYITEVIYPPPYEKAPPKGCDCTNGCLDSSECACAVKNEGEIPFNLNSAIVYTKPVIYECGPSCRCPPTCHNRVSQHGPKIQLEIFKTGKTGWGVRSPSFISSGSFICEYVGEVLQETEAERTENDEYLFDIGRDSDDDEEGSQSSTSEIMKEAVGYTIDAAKCGNVGRFINHSCSPNLHAQDVLWDHDDTRVPHVMLFAEKNIRPLQELTYDYNYNIGQVRQNGKEKIKQCFCGSSKCRLRLY</sequence>
<evidence type="ECO:0000313" key="2">
    <source>
        <dbReference type="Proteomes" id="UP001732700"/>
    </source>
</evidence>
<name>A0ACD5XX46_AVESA</name>
<accession>A0ACD5XX46</accession>
<reference evidence="1" key="1">
    <citation type="submission" date="2021-05" db="EMBL/GenBank/DDBJ databases">
        <authorList>
            <person name="Scholz U."/>
            <person name="Mascher M."/>
            <person name="Fiebig A."/>
        </authorList>
    </citation>
    <scope>NUCLEOTIDE SEQUENCE [LARGE SCALE GENOMIC DNA]</scope>
</reference>
<keyword evidence="2" id="KW-1185">Reference proteome</keyword>
<protein>
    <submittedName>
        <fullName evidence="1">Uncharacterized protein</fullName>
    </submittedName>
</protein>
<dbReference type="Proteomes" id="UP001732700">
    <property type="component" value="Chromosome 5C"/>
</dbReference>
<dbReference type="EnsemblPlants" id="AVESA.00010b.r2.5CG0893240.1">
    <property type="protein sequence ID" value="AVESA.00010b.r2.5CG0893240.1.CDS"/>
    <property type="gene ID" value="AVESA.00010b.r2.5CG0893240"/>
</dbReference>
<evidence type="ECO:0000313" key="1">
    <source>
        <dbReference type="EnsemblPlants" id="AVESA.00010b.r2.5CG0893240.1.CDS"/>
    </source>
</evidence>